<feature type="compositionally biased region" description="Polar residues" evidence="1">
    <location>
        <begin position="240"/>
        <end position="253"/>
    </location>
</feature>
<dbReference type="SUPFAM" id="SSF47769">
    <property type="entry name" value="SAM/Pointed domain"/>
    <property type="match status" value="1"/>
</dbReference>
<dbReference type="Pfam" id="PF11326">
    <property type="entry name" value="PANTS-like"/>
    <property type="match status" value="1"/>
</dbReference>
<dbReference type="SUPFAM" id="SSF54236">
    <property type="entry name" value="Ubiquitin-like"/>
    <property type="match status" value="1"/>
</dbReference>
<keyword evidence="5" id="KW-1185">Reference proteome</keyword>
<dbReference type="InterPro" id="IPR021475">
    <property type="entry name" value="Pants/Emi1-like"/>
</dbReference>
<dbReference type="InterPro" id="IPR000159">
    <property type="entry name" value="RA_dom"/>
</dbReference>
<dbReference type="Proteomes" id="UP000094389">
    <property type="component" value="Unassembled WGS sequence"/>
</dbReference>
<dbReference type="InterPro" id="IPR029071">
    <property type="entry name" value="Ubiquitin-like_domsf"/>
</dbReference>
<feature type="compositionally biased region" description="Low complexity" evidence="1">
    <location>
        <begin position="254"/>
        <end position="276"/>
    </location>
</feature>
<feature type="region of interest" description="Disordered" evidence="1">
    <location>
        <begin position="208"/>
        <end position="339"/>
    </location>
</feature>
<accession>A0A1E4S827</accession>
<dbReference type="InterPro" id="IPR013761">
    <property type="entry name" value="SAM/pointed_sf"/>
</dbReference>
<dbReference type="AlphaFoldDB" id="A0A1E4S827"/>
<feature type="domain" description="SAM" evidence="2">
    <location>
        <begin position="108"/>
        <end position="154"/>
    </location>
</feature>
<dbReference type="EMBL" id="KV453926">
    <property type="protein sequence ID" value="ODV75665.1"/>
    <property type="molecule type" value="Genomic_DNA"/>
</dbReference>
<dbReference type="GO" id="GO:0007165">
    <property type="term" value="P:signal transduction"/>
    <property type="evidence" value="ECO:0007669"/>
    <property type="project" value="InterPro"/>
</dbReference>
<dbReference type="PANTHER" id="PTHR28052:SF1">
    <property type="entry name" value="UPF0545 PROTEIN C22ORF39"/>
    <property type="match status" value="1"/>
</dbReference>
<dbReference type="CDD" id="cd01786">
    <property type="entry name" value="RA_STE50"/>
    <property type="match status" value="1"/>
</dbReference>
<dbReference type="Pfam" id="PF00788">
    <property type="entry name" value="RA"/>
    <property type="match status" value="1"/>
</dbReference>
<evidence type="ECO:0000256" key="1">
    <source>
        <dbReference type="SAM" id="MobiDB-lite"/>
    </source>
</evidence>
<evidence type="ECO:0000313" key="5">
    <source>
        <dbReference type="Proteomes" id="UP000094389"/>
    </source>
</evidence>
<evidence type="ECO:0000259" key="2">
    <source>
        <dbReference type="PROSITE" id="PS50105"/>
    </source>
</evidence>
<dbReference type="STRING" id="983966.A0A1E4S827"/>
<dbReference type="GeneID" id="30991467"/>
<dbReference type="InterPro" id="IPR001660">
    <property type="entry name" value="SAM"/>
</dbReference>
<dbReference type="OMA" id="DWTAEEC"/>
<dbReference type="Pfam" id="PF07647">
    <property type="entry name" value="SAM_2"/>
    <property type="match status" value="1"/>
</dbReference>
<dbReference type="PROSITE" id="PS50105">
    <property type="entry name" value="SAM_DOMAIN"/>
    <property type="match status" value="1"/>
</dbReference>
<evidence type="ECO:0000259" key="3">
    <source>
        <dbReference type="PROSITE" id="PS50200"/>
    </source>
</evidence>
<feature type="compositionally biased region" description="Low complexity" evidence="1">
    <location>
        <begin position="300"/>
        <end position="319"/>
    </location>
</feature>
<dbReference type="SMART" id="SM00454">
    <property type="entry name" value="SAM"/>
    <property type="match status" value="1"/>
</dbReference>
<sequence>MDKEYSDFPTTMSCTQCFDALAGCYSVGGQLKHYYRYGHMNDCVKEFNKFRFCIMNSDPVKVQNWYREELQEKRLRGSSEDVWELKAASKNLEKSAQLGRSRMSFLQWGPVEIEQWLTQLQFSHQVITVFTKHNITGETLPFVKDEHLKEMALSIDERIKIKLEINRLLIDNGMSLNDGLSTQQLLDQVERALQRSLDGVVRELRDEMNKAKDDESMTNGKFVKPLPTPDKLSSPPFNLGSPTSQSKRGSTIQTSTLTSTSAATMTPASASALSMSHGHSPVDSNTLRGVDKRRSVRSPTLASNPSMSSLSSHNGHSTAKQPQQPVSEPLKQLRASTDDPCSKVLQAAMKRHHLNDDWRNYALVICYGDKERMLKLDEKP</sequence>
<gene>
    <name evidence="4" type="ORF">CYBJADRAFT_183265</name>
</gene>
<dbReference type="PROSITE" id="PS50200">
    <property type="entry name" value="RA"/>
    <property type="match status" value="1"/>
</dbReference>
<feature type="non-terminal residue" evidence="4">
    <location>
        <position position="380"/>
    </location>
</feature>
<reference evidence="4 5" key="1">
    <citation type="journal article" date="2016" name="Proc. Natl. Acad. Sci. U.S.A.">
        <title>Comparative genomics of biotechnologically important yeasts.</title>
        <authorList>
            <person name="Riley R."/>
            <person name="Haridas S."/>
            <person name="Wolfe K.H."/>
            <person name="Lopes M.R."/>
            <person name="Hittinger C.T."/>
            <person name="Goeker M."/>
            <person name="Salamov A.A."/>
            <person name="Wisecaver J.H."/>
            <person name="Long T.M."/>
            <person name="Calvey C.H."/>
            <person name="Aerts A.L."/>
            <person name="Barry K.W."/>
            <person name="Choi C."/>
            <person name="Clum A."/>
            <person name="Coughlan A.Y."/>
            <person name="Deshpande S."/>
            <person name="Douglass A.P."/>
            <person name="Hanson S.J."/>
            <person name="Klenk H.-P."/>
            <person name="LaButti K.M."/>
            <person name="Lapidus A."/>
            <person name="Lindquist E.A."/>
            <person name="Lipzen A.M."/>
            <person name="Meier-Kolthoff J.P."/>
            <person name="Ohm R.A."/>
            <person name="Otillar R.P."/>
            <person name="Pangilinan J.L."/>
            <person name="Peng Y."/>
            <person name="Rokas A."/>
            <person name="Rosa C.A."/>
            <person name="Scheuner C."/>
            <person name="Sibirny A.A."/>
            <person name="Slot J.C."/>
            <person name="Stielow J.B."/>
            <person name="Sun H."/>
            <person name="Kurtzman C.P."/>
            <person name="Blackwell M."/>
            <person name="Grigoriev I.V."/>
            <person name="Jeffries T.W."/>
        </authorList>
    </citation>
    <scope>NUCLEOTIDE SEQUENCE [LARGE SCALE GENOMIC DNA]</scope>
    <source>
        <strain evidence="5">ATCC 18201 / CBS 1600 / BCRC 20928 / JCM 3617 / NBRC 0987 / NRRL Y-1542</strain>
    </source>
</reference>
<organism evidence="4 5">
    <name type="scientific">Cyberlindnera jadinii (strain ATCC 18201 / CBS 1600 / BCRC 20928 / JCM 3617 / NBRC 0987 / NRRL Y-1542)</name>
    <name type="common">Torula yeast</name>
    <name type="synonym">Candida utilis</name>
    <dbReference type="NCBI Taxonomy" id="983966"/>
    <lineage>
        <taxon>Eukaryota</taxon>
        <taxon>Fungi</taxon>
        <taxon>Dikarya</taxon>
        <taxon>Ascomycota</taxon>
        <taxon>Saccharomycotina</taxon>
        <taxon>Saccharomycetes</taxon>
        <taxon>Phaffomycetales</taxon>
        <taxon>Phaffomycetaceae</taxon>
        <taxon>Cyberlindnera</taxon>
    </lineage>
</organism>
<evidence type="ECO:0000313" key="4">
    <source>
        <dbReference type="EMBL" id="ODV75665.1"/>
    </source>
</evidence>
<dbReference type="OrthoDB" id="2017405at2759"/>
<dbReference type="PANTHER" id="PTHR28052">
    <property type="entry name" value="UPF0545 PROTEIN C22ORF39"/>
    <property type="match status" value="1"/>
</dbReference>
<protein>
    <submittedName>
        <fullName evidence="4">Uncharacterized protein</fullName>
    </submittedName>
</protein>
<dbReference type="RefSeq" id="XP_020072704.1">
    <property type="nucleotide sequence ID" value="XM_020217071.1"/>
</dbReference>
<proteinExistence type="predicted"/>
<feature type="domain" description="Ras-associating" evidence="3">
    <location>
        <begin position="331"/>
        <end position="380"/>
    </location>
</feature>
<name>A0A1E4S827_CYBJN</name>
<dbReference type="Gene3D" id="1.10.150.50">
    <property type="entry name" value="Transcription Factor, Ets-1"/>
    <property type="match status" value="1"/>
</dbReference>